<evidence type="ECO:0000313" key="1">
    <source>
        <dbReference type="EMBL" id="SUZ50252.1"/>
    </source>
</evidence>
<dbReference type="HAMAP" id="MF_00652">
    <property type="entry name" value="UPF0246"/>
    <property type="match status" value="1"/>
</dbReference>
<dbReference type="PANTHER" id="PTHR30283:SF4">
    <property type="entry name" value="PEROXIDE STRESS RESISTANCE PROTEIN YAAA"/>
    <property type="match status" value="1"/>
</dbReference>
<sequence length="255" mass="29263">MLMLISPAKTLDYETPPTTANYSLPDYLEKSEELIAVVSKKSCPQLMKIMHVSQKIAELSVERFNQWQLPFNSENAKQAVLAFKGDVYTGLDASALAEDKLDYAQQHLRIISGLYGLLRPLDLMQPYRLEMGLKLKTKKGANLYQFWGEQITDAVNSMLAKQDEPVLINLASNEYFKAIQKENLDGRLITPVFKDWKNGEYKMISFFAKKARGMMVRYAIDHQLQEAEELQNFDYDGYSLSHELSHADNWVFCRG</sequence>
<gene>
    <name evidence="1" type="ORF">METZ01_LOCUS3106</name>
</gene>
<dbReference type="PANTHER" id="PTHR30283">
    <property type="entry name" value="PEROXIDE STRESS RESPONSE PROTEIN YAAA"/>
    <property type="match status" value="1"/>
</dbReference>
<dbReference type="Pfam" id="PF03883">
    <property type="entry name" value="H2O2_YaaD"/>
    <property type="match status" value="1"/>
</dbReference>
<dbReference type="NCBIfam" id="NF002541">
    <property type="entry name" value="PRK02101.1-1"/>
    <property type="match status" value="1"/>
</dbReference>
<reference evidence="1" key="1">
    <citation type="submission" date="2018-05" db="EMBL/GenBank/DDBJ databases">
        <authorList>
            <person name="Lanie J.A."/>
            <person name="Ng W.-L."/>
            <person name="Kazmierczak K.M."/>
            <person name="Andrzejewski T.M."/>
            <person name="Davidsen T.M."/>
            <person name="Wayne K.J."/>
            <person name="Tettelin H."/>
            <person name="Glass J.I."/>
            <person name="Rusch D."/>
            <person name="Podicherti R."/>
            <person name="Tsui H.-C.T."/>
            <person name="Winkler M.E."/>
        </authorList>
    </citation>
    <scope>NUCLEOTIDE SEQUENCE</scope>
</reference>
<dbReference type="AlphaFoldDB" id="A0A381N6L9"/>
<dbReference type="NCBIfam" id="NF002542">
    <property type="entry name" value="PRK02101.1-3"/>
    <property type="match status" value="1"/>
</dbReference>
<dbReference type="GO" id="GO:0005829">
    <property type="term" value="C:cytosol"/>
    <property type="evidence" value="ECO:0007669"/>
    <property type="project" value="TreeGrafter"/>
</dbReference>
<name>A0A381N6L9_9ZZZZ</name>
<protein>
    <submittedName>
        <fullName evidence="1">Uncharacterized protein</fullName>
    </submittedName>
</protein>
<organism evidence="1">
    <name type="scientific">marine metagenome</name>
    <dbReference type="NCBI Taxonomy" id="408172"/>
    <lineage>
        <taxon>unclassified sequences</taxon>
        <taxon>metagenomes</taxon>
        <taxon>ecological metagenomes</taxon>
    </lineage>
</organism>
<dbReference type="GO" id="GO:0033194">
    <property type="term" value="P:response to hydroperoxide"/>
    <property type="evidence" value="ECO:0007669"/>
    <property type="project" value="TreeGrafter"/>
</dbReference>
<dbReference type="InterPro" id="IPR005583">
    <property type="entry name" value="YaaA"/>
</dbReference>
<proteinExistence type="inferred from homology"/>
<dbReference type="EMBL" id="UINC01000161">
    <property type="protein sequence ID" value="SUZ50252.1"/>
    <property type="molecule type" value="Genomic_DNA"/>
</dbReference>
<accession>A0A381N6L9</accession>